<dbReference type="Proteomes" id="UP001163846">
    <property type="component" value="Unassembled WGS sequence"/>
</dbReference>
<sequence length="329" mass="36827">MHRLLEAGRADLELNIVQDGPHSLSTSILQARGAQATFLVTFASHYSNFDLQKRPASPDAPAKAQAIFKDYLRTQALSPTHAVDFKNEYHGPGIEGTEIKFDLLDSESGQKCSGGECKGLLRLLGGHYFGKLFTDTESKSRRKGFEYPEPDSLVDLGNLEPPEPGSRLSLSPSISLSKTLFVEYAFLDTPVMGEGAIRPFPPKRERAWYTYRDAEHRKVVEELIAGYLKEKLFKGCTTVHFLDRLITTAFKTRDITLLYLRAIDSSHGYSAYRVTILFDHALSKEYGSHILIGGGDTDMDYHVVDEFKKTKDSDLDLTVHLSWIGDFLA</sequence>
<evidence type="ECO:0000313" key="1">
    <source>
        <dbReference type="EMBL" id="KAJ3834168.1"/>
    </source>
</evidence>
<keyword evidence="2" id="KW-1185">Reference proteome</keyword>
<name>A0AA38P0R5_9AGAR</name>
<organism evidence="1 2">
    <name type="scientific">Lentinula raphanica</name>
    <dbReference type="NCBI Taxonomy" id="153919"/>
    <lineage>
        <taxon>Eukaryota</taxon>
        <taxon>Fungi</taxon>
        <taxon>Dikarya</taxon>
        <taxon>Basidiomycota</taxon>
        <taxon>Agaricomycotina</taxon>
        <taxon>Agaricomycetes</taxon>
        <taxon>Agaricomycetidae</taxon>
        <taxon>Agaricales</taxon>
        <taxon>Marasmiineae</taxon>
        <taxon>Omphalotaceae</taxon>
        <taxon>Lentinula</taxon>
    </lineage>
</organism>
<reference evidence="1" key="1">
    <citation type="submission" date="2022-08" db="EMBL/GenBank/DDBJ databases">
        <authorList>
            <consortium name="DOE Joint Genome Institute"/>
            <person name="Min B."/>
            <person name="Riley R."/>
            <person name="Sierra-Patev S."/>
            <person name="Naranjo-Ortiz M."/>
            <person name="Looney B."/>
            <person name="Konkel Z."/>
            <person name="Slot J.C."/>
            <person name="Sakamoto Y."/>
            <person name="Steenwyk J.L."/>
            <person name="Rokas A."/>
            <person name="Carro J."/>
            <person name="Camarero S."/>
            <person name="Ferreira P."/>
            <person name="Molpeceres G."/>
            <person name="Ruiz-Duenas F.J."/>
            <person name="Serrano A."/>
            <person name="Henrissat B."/>
            <person name="Drula E."/>
            <person name="Hughes K.W."/>
            <person name="Mata J.L."/>
            <person name="Ishikawa N.K."/>
            <person name="Vargas-Isla R."/>
            <person name="Ushijima S."/>
            <person name="Smith C.A."/>
            <person name="Ahrendt S."/>
            <person name="Andreopoulos W."/>
            <person name="He G."/>
            <person name="Labutti K."/>
            <person name="Lipzen A."/>
            <person name="Ng V."/>
            <person name="Sandor L."/>
            <person name="Barry K."/>
            <person name="Martinez A.T."/>
            <person name="Xiao Y."/>
            <person name="Gibbons J.G."/>
            <person name="Terashima K."/>
            <person name="Hibbett D.S."/>
            <person name="Grigoriev I.V."/>
        </authorList>
    </citation>
    <scope>NUCLEOTIDE SEQUENCE</scope>
    <source>
        <strain evidence="1">TFB9207</strain>
    </source>
</reference>
<dbReference type="EMBL" id="MU806571">
    <property type="protein sequence ID" value="KAJ3834168.1"/>
    <property type="molecule type" value="Genomic_DNA"/>
</dbReference>
<accession>A0AA38P0R5</accession>
<dbReference type="AlphaFoldDB" id="A0AA38P0R5"/>
<protein>
    <submittedName>
        <fullName evidence="1">Uncharacterized protein</fullName>
    </submittedName>
</protein>
<comment type="caution">
    <text evidence="1">The sequence shown here is derived from an EMBL/GenBank/DDBJ whole genome shotgun (WGS) entry which is preliminary data.</text>
</comment>
<proteinExistence type="predicted"/>
<evidence type="ECO:0000313" key="2">
    <source>
        <dbReference type="Proteomes" id="UP001163846"/>
    </source>
</evidence>
<gene>
    <name evidence="1" type="ORF">F5878DRAFT_697167</name>
</gene>